<dbReference type="PANTHER" id="PTHR31005:SF8">
    <property type="entry name" value="DUF4139 DOMAIN-CONTAINING PROTEIN"/>
    <property type="match status" value="1"/>
</dbReference>
<dbReference type="InterPro" id="IPR037291">
    <property type="entry name" value="DUF4139"/>
</dbReference>
<name>A0A4Y7QF69_9AGAM</name>
<proteinExistence type="predicted"/>
<dbReference type="InterPro" id="IPR011935">
    <property type="entry name" value="CHP02231"/>
</dbReference>
<dbReference type="STRING" id="50990.A0A4Y7QF69"/>
<evidence type="ECO:0000313" key="2">
    <source>
        <dbReference type="EMBL" id="TDL25848.1"/>
    </source>
</evidence>
<evidence type="ECO:0000313" key="3">
    <source>
        <dbReference type="Proteomes" id="UP000294933"/>
    </source>
</evidence>
<dbReference type="EMBL" id="ML170163">
    <property type="protein sequence ID" value="TDL25848.1"/>
    <property type="molecule type" value="Genomic_DNA"/>
</dbReference>
<dbReference type="Pfam" id="PF13598">
    <property type="entry name" value="DUF4139"/>
    <property type="match status" value="1"/>
</dbReference>
<reference evidence="2 3" key="1">
    <citation type="submission" date="2018-06" db="EMBL/GenBank/DDBJ databases">
        <title>A transcriptomic atlas of mushroom development highlights an independent origin of complex multicellularity.</title>
        <authorList>
            <consortium name="DOE Joint Genome Institute"/>
            <person name="Krizsan K."/>
            <person name="Almasi E."/>
            <person name="Merenyi Z."/>
            <person name="Sahu N."/>
            <person name="Viragh M."/>
            <person name="Koszo T."/>
            <person name="Mondo S."/>
            <person name="Kiss B."/>
            <person name="Balint B."/>
            <person name="Kues U."/>
            <person name="Barry K."/>
            <person name="Hegedus J.C."/>
            <person name="Henrissat B."/>
            <person name="Johnson J."/>
            <person name="Lipzen A."/>
            <person name="Ohm R."/>
            <person name="Nagy I."/>
            <person name="Pangilinan J."/>
            <person name="Yan J."/>
            <person name="Xiong Y."/>
            <person name="Grigoriev I.V."/>
            <person name="Hibbett D.S."/>
            <person name="Nagy L.G."/>
        </authorList>
    </citation>
    <scope>NUCLEOTIDE SEQUENCE [LARGE SCALE GENOMIC DNA]</scope>
    <source>
        <strain evidence="2 3">SZMC22713</strain>
    </source>
</reference>
<evidence type="ECO:0000259" key="1">
    <source>
        <dbReference type="Pfam" id="PF13598"/>
    </source>
</evidence>
<dbReference type="AlphaFoldDB" id="A0A4Y7QF69"/>
<feature type="domain" description="DUF4139" evidence="1">
    <location>
        <begin position="151"/>
        <end position="337"/>
    </location>
</feature>
<sequence>MDITLHSFVRSPTAINGNNPPLPVTDGIPPELAPPAVGEEPEPELECAVVPEPALGSGGGAGAEDDGHSTYSTLALPFEHDILPEEDCPTKKVFGQCASDVVLYAGKHVIRELRVSTKEANLKTLLAFSEHLPKCTATSCSINPLATTLSPSSSVPNLLDIFTRKMTSSLSFDASENPIKAVTVFSSNKAEKFVPEETFHCTLGPDPSLRISYTRYPRTDETSKLAFAAHTTTSTFKTTAIIQNKHTFPIKNFILREVIPLSDQDNIQVVLKLPTGLAEAKEKDIVDQKSEKGNLRARWTRTIGGKSGDKEGKYEWLADIGAGDEVKMEVEWEVRAPADFIWGFEFN</sequence>
<dbReference type="OrthoDB" id="10068793at2759"/>
<accession>A0A4Y7QF69</accession>
<organism evidence="2 3">
    <name type="scientific">Rickenella mellea</name>
    <dbReference type="NCBI Taxonomy" id="50990"/>
    <lineage>
        <taxon>Eukaryota</taxon>
        <taxon>Fungi</taxon>
        <taxon>Dikarya</taxon>
        <taxon>Basidiomycota</taxon>
        <taxon>Agaricomycotina</taxon>
        <taxon>Agaricomycetes</taxon>
        <taxon>Hymenochaetales</taxon>
        <taxon>Rickenellaceae</taxon>
        <taxon>Rickenella</taxon>
    </lineage>
</organism>
<keyword evidence="3" id="KW-1185">Reference proteome</keyword>
<dbReference type="PANTHER" id="PTHR31005">
    <property type="entry name" value="DUF4139 DOMAIN-CONTAINING PROTEIN"/>
    <property type="match status" value="1"/>
</dbReference>
<gene>
    <name evidence="2" type="ORF">BD410DRAFT_896044</name>
</gene>
<protein>
    <recommendedName>
        <fullName evidence="1">DUF4139 domain-containing protein</fullName>
    </recommendedName>
</protein>
<dbReference type="Proteomes" id="UP000294933">
    <property type="component" value="Unassembled WGS sequence"/>
</dbReference>
<dbReference type="VEuPathDB" id="FungiDB:BD410DRAFT_896044"/>